<keyword evidence="1" id="KW-0479">Metal-binding</keyword>
<accession>A0ABM5L5W9</accession>
<dbReference type="Pfam" id="PF09588">
    <property type="entry name" value="YqaJ"/>
    <property type="match status" value="1"/>
</dbReference>
<dbReference type="InterPro" id="IPR007527">
    <property type="entry name" value="Znf_SWIM"/>
</dbReference>
<sequence length="468" mass="53861">MDAIIKTGFKKINHRITFQPNTESKGKALVLASHVKNVEELRKNGQSNLIQARIIRQTSVTSEPYYAKLYIDDKRLITDVYCNCVYNQSKKCKHVAALIYFVNHEESLTKTDHEQQWGKPSISQISKEKYSKGKFFYEMRMNAKKPKSISKSCDDIDTILTLKNPSPLKLICASMNLDDSKHVIADLLTEITKGVETNLKLEECHVCIENLLLFAAEYPVYSNELDIPNNLKDFYKNHIFLCSEDILKLSCDTLGQAKDKNWFLSRKKRISASKNAHEIKCRKTKTIEKLLSEMISDKTFSSRSTKYGNLNESNARELYEKQFNVQVILTGFTVSMFQPWLNASLDGVVVKNGIILRILEFKCPASCEKKPIVDGRKSNVPYLKYEGGCFLLSKSHMYYTQCQMQMYISGQSICDLFLWSPVGSYCVPVYRDETFIKAVVLQCESFYFIHYLPEVYKLLNKKGNNDTF</sequence>
<dbReference type="RefSeq" id="XP_050517833.1">
    <property type="nucleotide sequence ID" value="XM_050661876.1"/>
</dbReference>
<dbReference type="PANTHER" id="PTHR46609:SF8">
    <property type="entry name" value="YQAJ VIRAL RECOMBINASE DOMAIN-CONTAINING PROTEIN"/>
    <property type="match status" value="1"/>
</dbReference>
<dbReference type="CDD" id="cd22343">
    <property type="entry name" value="PDDEXK_lambda_exonuclease-like"/>
    <property type="match status" value="1"/>
</dbReference>
<dbReference type="PROSITE" id="PS50966">
    <property type="entry name" value="ZF_SWIM"/>
    <property type="match status" value="1"/>
</dbReference>
<evidence type="ECO:0000313" key="4">
    <source>
        <dbReference type="Proteomes" id="UP001652700"/>
    </source>
</evidence>
<keyword evidence="1" id="KW-0863">Zinc-finger</keyword>
<feature type="domain" description="SWIM-type" evidence="2">
    <location>
        <begin position="65"/>
        <end position="103"/>
    </location>
</feature>
<evidence type="ECO:0000313" key="3">
    <source>
        <dbReference type="EnsemblMetazoa" id="XP_050517833.1"/>
    </source>
</evidence>
<proteinExistence type="predicted"/>
<dbReference type="PANTHER" id="PTHR46609">
    <property type="entry name" value="EXONUCLEASE, PHAGE-TYPE/RECB, C-TERMINAL DOMAIN-CONTAINING PROTEIN"/>
    <property type="match status" value="1"/>
</dbReference>
<dbReference type="InterPro" id="IPR051703">
    <property type="entry name" value="NF-kappa-B_Signaling_Reg"/>
</dbReference>
<dbReference type="InterPro" id="IPR019080">
    <property type="entry name" value="YqaJ_viral_recombinase"/>
</dbReference>
<dbReference type="Proteomes" id="UP001652700">
    <property type="component" value="Unplaced"/>
</dbReference>
<evidence type="ECO:0000259" key="2">
    <source>
        <dbReference type="PROSITE" id="PS50966"/>
    </source>
</evidence>
<dbReference type="SUPFAM" id="SSF52980">
    <property type="entry name" value="Restriction endonuclease-like"/>
    <property type="match status" value="1"/>
</dbReference>
<name>A0ABM5L5W9_DIAVI</name>
<reference evidence="3" key="1">
    <citation type="submission" date="2025-05" db="UniProtKB">
        <authorList>
            <consortium name="EnsemblMetazoa"/>
        </authorList>
    </citation>
    <scope>IDENTIFICATION</scope>
</reference>
<keyword evidence="4" id="KW-1185">Reference proteome</keyword>
<dbReference type="EnsemblMetazoa" id="XM_050661876.1">
    <property type="protein sequence ID" value="XP_050517833.1"/>
    <property type="gene ID" value="LOC126892356"/>
</dbReference>
<dbReference type="Gene3D" id="3.90.320.10">
    <property type="match status" value="1"/>
</dbReference>
<dbReference type="InterPro" id="IPR011335">
    <property type="entry name" value="Restrct_endonuc-II-like"/>
</dbReference>
<organism evidence="3 4">
    <name type="scientific">Diabrotica virgifera virgifera</name>
    <name type="common">western corn rootworm</name>
    <dbReference type="NCBI Taxonomy" id="50390"/>
    <lineage>
        <taxon>Eukaryota</taxon>
        <taxon>Metazoa</taxon>
        <taxon>Ecdysozoa</taxon>
        <taxon>Arthropoda</taxon>
        <taxon>Hexapoda</taxon>
        <taxon>Insecta</taxon>
        <taxon>Pterygota</taxon>
        <taxon>Neoptera</taxon>
        <taxon>Endopterygota</taxon>
        <taxon>Coleoptera</taxon>
        <taxon>Polyphaga</taxon>
        <taxon>Cucujiformia</taxon>
        <taxon>Chrysomeloidea</taxon>
        <taxon>Chrysomelidae</taxon>
        <taxon>Galerucinae</taxon>
        <taxon>Diabroticina</taxon>
        <taxon>Diabroticites</taxon>
        <taxon>Diabrotica</taxon>
    </lineage>
</organism>
<dbReference type="InterPro" id="IPR011604">
    <property type="entry name" value="PDDEXK-like_dom_sf"/>
</dbReference>
<evidence type="ECO:0000256" key="1">
    <source>
        <dbReference type="PROSITE-ProRule" id="PRU00325"/>
    </source>
</evidence>
<keyword evidence="1" id="KW-0862">Zinc</keyword>
<protein>
    <recommendedName>
        <fullName evidence="2">SWIM-type domain-containing protein</fullName>
    </recommendedName>
</protein>
<dbReference type="GeneID" id="126892356"/>